<dbReference type="PIRSF" id="PIRSF036402">
    <property type="entry name" value="Ureas_acces_UreE"/>
    <property type="match status" value="1"/>
</dbReference>
<dbReference type="RefSeq" id="WP_073039824.1">
    <property type="nucleotide sequence ID" value="NZ_FQUO01000002.1"/>
</dbReference>
<evidence type="ECO:0000256" key="2">
    <source>
        <dbReference type="ARBA" id="ARBA00022596"/>
    </source>
</evidence>
<dbReference type="HAMAP" id="MF_00822">
    <property type="entry name" value="UreE"/>
    <property type="match status" value="1"/>
</dbReference>
<keyword evidence="7" id="KW-1185">Reference proteome</keyword>
<dbReference type="GO" id="GO:0065003">
    <property type="term" value="P:protein-containing complex assembly"/>
    <property type="evidence" value="ECO:0007669"/>
    <property type="project" value="InterPro"/>
</dbReference>
<dbReference type="OrthoDB" id="9810882at2"/>
<evidence type="ECO:0000256" key="3">
    <source>
        <dbReference type="ARBA" id="ARBA00023186"/>
    </source>
</evidence>
<dbReference type="GO" id="GO:0016151">
    <property type="term" value="F:nickel cation binding"/>
    <property type="evidence" value="ECO:0007669"/>
    <property type="project" value="UniProtKB-UniRule"/>
</dbReference>
<keyword evidence="3 4" id="KW-0143">Chaperone</keyword>
<accession>A0A1M4V8H5</accession>
<feature type="domain" description="Urease accessory protein UreE C-terminal" evidence="5">
    <location>
        <begin position="78"/>
        <end position="134"/>
    </location>
</feature>
<dbReference type="GO" id="GO:0006457">
    <property type="term" value="P:protein folding"/>
    <property type="evidence" value="ECO:0007669"/>
    <property type="project" value="InterPro"/>
</dbReference>
<protein>
    <recommendedName>
        <fullName evidence="4">Urease accessory protein UreE</fullName>
    </recommendedName>
</protein>
<proteinExistence type="inferred from homology"/>
<evidence type="ECO:0000256" key="4">
    <source>
        <dbReference type="HAMAP-Rule" id="MF_00822"/>
    </source>
</evidence>
<dbReference type="Gene3D" id="2.60.260.20">
    <property type="entry name" value="Urease metallochaperone UreE, N-terminal domain"/>
    <property type="match status" value="1"/>
</dbReference>
<comment type="function">
    <text evidence="4">Involved in urease metallocenter assembly. Binds nickel. Probably functions as a nickel donor during metallocenter assembly.</text>
</comment>
<dbReference type="SUPFAM" id="SSF69737">
    <property type="entry name" value="Urease metallochaperone UreE, C-terminal domain"/>
    <property type="match status" value="1"/>
</dbReference>
<evidence type="ECO:0000313" key="6">
    <source>
        <dbReference type="EMBL" id="SHE65291.1"/>
    </source>
</evidence>
<dbReference type="SUPFAM" id="SSF69287">
    <property type="entry name" value="Urease metallochaperone UreE, N-terminal domain"/>
    <property type="match status" value="1"/>
</dbReference>
<dbReference type="GO" id="GO:0019627">
    <property type="term" value="P:urea metabolic process"/>
    <property type="evidence" value="ECO:0007669"/>
    <property type="project" value="InterPro"/>
</dbReference>
<dbReference type="GO" id="GO:0005737">
    <property type="term" value="C:cytoplasm"/>
    <property type="evidence" value="ECO:0007669"/>
    <property type="project" value="UniProtKB-SubCell"/>
</dbReference>
<dbReference type="GO" id="GO:0051082">
    <property type="term" value="F:unfolded protein binding"/>
    <property type="evidence" value="ECO:0007669"/>
    <property type="project" value="UniProtKB-UniRule"/>
</dbReference>
<organism evidence="6 7">
    <name type="scientific">Cnuella takakiae</name>
    <dbReference type="NCBI Taxonomy" id="1302690"/>
    <lineage>
        <taxon>Bacteria</taxon>
        <taxon>Pseudomonadati</taxon>
        <taxon>Bacteroidota</taxon>
        <taxon>Chitinophagia</taxon>
        <taxon>Chitinophagales</taxon>
        <taxon>Chitinophagaceae</taxon>
        <taxon>Cnuella</taxon>
    </lineage>
</organism>
<keyword evidence="2 4" id="KW-0533">Nickel</keyword>
<dbReference type="Pfam" id="PF05194">
    <property type="entry name" value="UreE_C"/>
    <property type="match status" value="1"/>
</dbReference>
<evidence type="ECO:0000313" key="7">
    <source>
        <dbReference type="Proteomes" id="UP000184368"/>
    </source>
</evidence>
<reference evidence="6 7" key="1">
    <citation type="submission" date="2016-11" db="EMBL/GenBank/DDBJ databases">
        <authorList>
            <person name="Jaros S."/>
            <person name="Januszkiewicz K."/>
            <person name="Wedrychowicz H."/>
        </authorList>
    </citation>
    <scope>NUCLEOTIDE SEQUENCE [LARGE SCALE GENOMIC DNA]</scope>
    <source>
        <strain evidence="6 7">DSM 26897</strain>
    </source>
</reference>
<evidence type="ECO:0000256" key="1">
    <source>
        <dbReference type="ARBA" id="ARBA00022490"/>
    </source>
</evidence>
<dbReference type="Proteomes" id="UP000184368">
    <property type="component" value="Unassembled WGS sequence"/>
</dbReference>
<name>A0A1M4V8H5_9BACT</name>
<dbReference type="InterPro" id="IPR036118">
    <property type="entry name" value="UreE_N_sf"/>
</dbReference>
<dbReference type="InterPro" id="IPR007864">
    <property type="entry name" value="UreE_C_dom"/>
</dbReference>
<dbReference type="AlphaFoldDB" id="A0A1M4V8H5"/>
<dbReference type="Gene3D" id="3.30.70.790">
    <property type="entry name" value="UreE, C-terminal domain"/>
    <property type="match status" value="1"/>
</dbReference>
<dbReference type="InterPro" id="IPR012406">
    <property type="entry name" value="UreE"/>
</dbReference>
<sequence length="167" mass="18758">MVIQKVLGKKADFPPHFVVDTVSLEWFETGKKILHKRSALGKEIVLKRINETAALEQDDVVNSDEQTICVINILPCNVIRIQPKTMYAMAQVVYEIGNKHLPLFYQDDCLLVPFEKPLFQVLQAAGFEPIAETAKLLHPLKTTVAPHGHGNNNPSLFSRILQMTQNG</sequence>
<comment type="subcellular location">
    <subcellularLocation>
        <location evidence="4">Cytoplasm</location>
    </subcellularLocation>
</comment>
<gene>
    <name evidence="4" type="primary">ureE</name>
    <name evidence="6" type="ORF">SAMN05444008_102175</name>
</gene>
<keyword evidence="1 4" id="KW-0963">Cytoplasm</keyword>
<evidence type="ECO:0000259" key="5">
    <source>
        <dbReference type="Pfam" id="PF05194"/>
    </source>
</evidence>
<dbReference type="STRING" id="1302690.BUE76_12835"/>
<comment type="similarity">
    <text evidence="4">Belongs to the UreE family.</text>
</comment>
<dbReference type="EMBL" id="FQUO01000002">
    <property type="protein sequence ID" value="SHE65291.1"/>
    <property type="molecule type" value="Genomic_DNA"/>
</dbReference>